<feature type="region of interest" description="Disordered" evidence="6">
    <location>
        <begin position="628"/>
        <end position="673"/>
    </location>
</feature>
<keyword evidence="5" id="KW-0539">Nucleus</keyword>
<keyword evidence="3 5" id="KW-0238">DNA-binding</keyword>
<evidence type="ECO:0000256" key="5">
    <source>
        <dbReference type="RuleBase" id="RU003796"/>
    </source>
</evidence>
<evidence type="ECO:0000256" key="2">
    <source>
        <dbReference type="ARBA" id="ARBA00023015"/>
    </source>
</evidence>
<proteinExistence type="inferred from homology"/>
<comment type="similarity">
    <text evidence="1 5">Belongs to the E2F/DP family.</text>
</comment>
<evidence type="ECO:0000313" key="8">
    <source>
        <dbReference type="EMBL" id="KAK1940683.1"/>
    </source>
</evidence>
<feature type="region of interest" description="Disordered" evidence="6">
    <location>
        <begin position="537"/>
        <end position="561"/>
    </location>
</feature>
<feature type="compositionally biased region" description="Low complexity" evidence="6">
    <location>
        <begin position="437"/>
        <end position="446"/>
    </location>
</feature>
<sequence length="673" mass="74008">MATQEMMSPIRRKAQELPPLTPGNGRAAGGSTCSIQPSPNRTEAAAAMMHLLTGSSSQEMKTCPALKPAKTKRRYVRRAPKKVGTSAKRQIKTAWMDSDAAATGKPPVKADAGRAAKTIEDGDKNGDWRMEGDEVKFFPFREYNRKDKSLGLLCEKYVVFNSLYDVVCNSLTLVVLRSFLKLYRDDKIAEICLDRAASELGVERRRIYDIVNILESIHLVSRKSKNLYNWHGLVSLPTSISAMKQRYAEAQKSSPAVSNECPPVKSKVFREGCTPGRKTYGEMLLYYSGDRRRGKSLSKLSQMFVQLFLGKEDCIIPLDQAAKQLIQMEDSENVEDRLLKTKIRRLYDVANVLVSVGLIEKLQLSNSRKPVFRWKSRNSTSNTTIAQSTSNDSENTPAQSVSTTIKSETTSVGDEENADVMKSSQSSDSDMSDEGSDSQSDASSCGSKRKQTEQDGSDVSMSDGDSSVKRSKRTSSMDKKSHGEYRKGLLRMDNNSEPIHPQEILSEQQEQVKLFMQQYIREYVDYLAAHQKLPDANTPATRAESGGVATPSVSKSVTATHGTPVSLPSLAGSIQDLLLSESPQSVADMVTARVLSNPFPLVSTSPVAAEPEVEASPRPLILRVAKKHVASTAKTPPPAVLTPNASTATASKDEERYDAPRNLIRALQPRSQP</sequence>
<dbReference type="InterPro" id="IPR015633">
    <property type="entry name" value="E2F"/>
</dbReference>
<dbReference type="InterPro" id="IPR003316">
    <property type="entry name" value="E2F_WHTH_DNA-bd_dom"/>
</dbReference>
<evidence type="ECO:0000256" key="4">
    <source>
        <dbReference type="ARBA" id="ARBA00023163"/>
    </source>
</evidence>
<feature type="domain" description="E2F/DP family winged-helix DNA-binding" evidence="7">
    <location>
        <begin position="292"/>
        <end position="376"/>
    </location>
</feature>
<dbReference type="GO" id="GO:0090575">
    <property type="term" value="C:RNA polymerase II transcription regulator complex"/>
    <property type="evidence" value="ECO:0007669"/>
    <property type="project" value="TreeGrafter"/>
</dbReference>
<dbReference type="PANTHER" id="PTHR12081">
    <property type="entry name" value="TRANSCRIPTION FACTOR E2F"/>
    <property type="match status" value="1"/>
</dbReference>
<dbReference type="AlphaFoldDB" id="A0AAD9GM45"/>
<dbReference type="EMBL" id="JASMQC010000014">
    <property type="protein sequence ID" value="KAK1940683.1"/>
    <property type="molecule type" value="Genomic_DNA"/>
</dbReference>
<dbReference type="Pfam" id="PF02319">
    <property type="entry name" value="WHD_E2F_TDP"/>
    <property type="match status" value="2"/>
</dbReference>
<evidence type="ECO:0000313" key="9">
    <source>
        <dbReference type="Proteomes" id="UP001259832"/>
    </source>
</evidence>
<feature type="region of interest" description="Disordered" evidence="6">
    <location>
        <begin position="1"/>
        <end position="41"/>
    </location>
</feature>
<evidence type="ECO:0000256" key="6">
    <source>
        <dbReference type="SAM" id="MobiDB-lite"/>
    </source>
</evidence>
<feature type="domain" description="E2F/DP family winged-helix DNA-binding" evidence="7">
    <location>
        <begin position="145"/>
        <end position="232"/>
    </location>
</feature>
<dbReference type="InterPro" id="IPR036390">
    <property type="entry name" value="WH_DNA-bd_sf"/>
</dbReference>
<dbReference type="Gene3D" id="1.10.10.10">
    <property type="entry name" value="Winged helix-like DNA-binding domain superfamily/Winged helix DNA-binding domain"/>
    <property type="match status" value="2"/>
</dbReference>
<evidence type="ECO:0000256" key="1">
    <source>
        <dbReference type="ARBA" id="ARBA00010940"/>
    </source>
</evidence>
<dbReference type="Proteomes" id="UP001259832">
    <property type="component" value="Unassembled WGS sequence"/>
</dbReference>
<reference evidence="8" key="1">
    <citation type="submission" date="2023-08" db="EMBL/GenBank/DDBJ databases">
        <title>Reference Genome Resource for the Citrus Pathogen Phytophthora citrophthora.</title>
        <authorList>
            <person name="Moller H."/>
            <person name="Coetzee B."/>
            <person name="Rose L.J."/>
            <person name="Van Niekerk J.M."/>
        </authorList>
    </citation>
    <scope>NUCLEOTIDE SEQUENCE</scope>
    <source>
        <strain evidence="8">STE-U-9442</strain>
    </source>
</reference>
<keyword evidence="9" id="KW-1185">Reference proteome</keyword>
<dbReference type="SMART" id="SM01372">
    <property type="entry name" value="E2F_TDP"/>
    <property type="match status" value="2"/>
</dbReference>
<gene>
    <name evidence="8" type="ORF">P3T76_008134</name>
</gene>
<feature type="compositionally biased region" description="Basic and acidic residues" evidence="6">
    <location>
        <begin position="475"/>
        <end position="487"/>
    </location>
</feature>
<evidence type="ECO:0000259" key="7">
    <source>
        <dbReference type="SMART" id="SM01372"/>
    </source>
</evidence>
<feature type="compositionally biased region" description="Polar residues" evidence="6">
    <location>
        <begin position="31"/>
        <end position="41"/>
    </location>
</feature>
<dbReference type="FunFam" id="1.10.10.10:FF:000295">
    <property type="entry name" value="E2F transcription factor-like E2FE"/>
    <property type="match status" value="1"/>
</dbReference>
<comment type="subcellular location">
    <subcellularLocation>
        <location evidence="5">Nucleus</location>
    </subcellularLocation>
</comment>
<dbReference type="PANTHER" id="PTHR12081:SF7">
    <property type="entry name" value="TRANSCRIPTION FACTOR EFL-3"/>
    <property type="match status" value="1"/>
</dbReference>
<protein>
    <submittedName>
        <fullName evidence="8">Transcription factor E2F7</fullName>
    </submittedName>
</protein>
<dbReference type="GO" id="GO:0000981">
    <property type="term" value="F:DNA-binding transcription factor activity, RNA polymerase II-specific"/>
    <property type="evidence" value="ECO:0007669"/>
    <property type="project" value="TreeGrafter"/>
</dbReference>
<feature type="region of interest" description="Disordered" evidence="6">
    <location>
        <begin position="375"/>
        <end position="496"/>
    </location>
</feature>
<dbReference type="InterPro" id="IPR036388">
    <property type="entry name" value="WH-like_DNA-bd_sf"/>
</dbReference>
<name>A0AAD9GM45_9STRA</name>
<comment type="caution">
    <text evidence="8">The sequence shown here is derived from an EMBL/GenBank/DDBJ whole genome shotgun (WGS) entry which is preliminary data.</text>
</comment>
<feature type="compositionally biased region" description="Polar residues" evidence="6">
    <location>
        <begin position="377"/>
        <end position="412"/>
    </location>
</feature>
<dbReference type="SUPFAM" id="SSF46785">
    <property type="entry name" value="Winged helix' DNA-binding domain"/>
    <property type="match status" value="2"/>
</dbReference>
<feature type="compositionally biased region" description="Polar residues" evidence="6">
    <location>
        <begin position="551"/>
        <end position="561"/>
    </location>
</feature>
<keyword evidence="2 5" id="KW-0805">Transcription regulation</keyword>
<evidence type="ECO:0000256" key="3">
    <source>
        <dbReference type="ARBA" id="ARBA00023125"/>
    </source>
</evidence>
<accession>A0AAD9GM45</accession>
<keyword evidence="4 5" id="KW-0804">Transcription</keyword>
<organism evidence="8 9">
    <name type="scientific">Phytophthora citrophthora</name>
    <dbReference type="NCBI Taxonomy" id="4793"/>
    <lineage>
        <taxon>Eukaryota</taxon>
        <taxon>Sar</taxon>
        <taxon>Stramenopiles</taxon>
        <taxon>Oomycota</taxon>
        <taxon>Peronosporomycetes</taxon>
        <taxon>Peronosporales</taxon>
        <taxon>Peronosporaceae</taxon>
        <taxon>Phytophthora</taxon>
    </lineage>
</organism>
<dbReference type="GO" id="GO:0000978">
    <property type="term" value="F:RNA polymerase II cis-regulatory region sequence-specific DNA binding"/>
    <property type="evidence" value="ECO:0007669"/>
    <property type="project" value="InterPro"/>
</dbReference>